<dbReference type="Proteomes" id="UP000245073">
    <property type="component" value="Unassembled WGS sequence"/>
</dbReference>
<accession>A0A2T9JEJ2</accession>
<dbReference type="EMBL" id="QDKQ01000077">
    <property type="protein sequence ID" value="PVM82121.1"/>
    <property type="molecule type" value="Genomic_DNA"/>
</dbReference>
<protein>
    <recommendedName>
        <fullName evidence="6">Phospholipid-binding lipoprotein MlaA</fullName>
    </recommendedName>
</protein>
<dbReference type="GO" id="GO:0016020">
    <property type="term" value="C:membrane"/>
    <property type="evidence" value="ECO:0007669"/>
    <property type="project" value="InterPro"/>
</dbReference>
<evidence type="ECO:0000313" key="4">
    <source>
        <dbReference type="EMBL" id="PVM82121.1"/>
    </source>
</evidence>
<dbReference type="PANTHER" id="PTHR30035:SF3">
    <property type="entry name" value="INTERMEMBRANE PHOSPHOLIPID TRANSPORT SYSTEM LIPOPROTEIN MLAA"/>
    <property type="match status" value="1"/>
</dbReference>
<evidence type="ECO:0000313" key="5">
    <source>
        <dbReference type="Proteomes" id="UP000245073"/>
    </source>
</evidence>
<feature type="signal peptide" evidence="3">
    <location>
        <begin position="1"/>
        <end position="27"/>
    </location>
</feature>
<dbReference type="PRINTS" id="PR01805">
    <property type="entry name" value="VACJLIPOPROT"/>
</dbReference>
<evidence type="ECO:0000256" key="2">
    <source>
        <dbReference type="ARBA" id="ARBA00022729"/>
    </source>
</evidence>
<evidence type="ECO:0008006" key="6">
    <source>
        <dbReference type="Google" id="ProtNLM"/>
    </source>
</evidence>
<keyword evidence="2 3" id="KW-0732">Signal</keyword>
<reference evidence="4 5" key="1">
    <citation type="submission" date="2018-04" db="EMBL/GenBank/DDBJ databases">
        <title>The genome sequence of Caulobacter sp. 744.</title>
        <authorList>
            <person name="Gao J."/>
            <person name="Sun J."/>
        </authorList>
    </citation>
    <scope>NUCLEOTIDE SEQUENCE [LARGE SCALE GENOMIC DNA]</scope>
    <source>
        <strain evidence="4 5">774</strain>
    </source>
</reference>
<proteinExistence type="inferred from homology"/>
<evidence type="ECO:0000256" key="1">
    <source>
        <dbReference type="ARBA" id="ARBA00010634"/>
    </source>
</evidence>
<dbReference type="OrthoDB" id="9785326at2"/>
<sequence length="283" mass="29633">MTLCSSSSPRRQALWLSAALLALCAPAAGVAQTLDDPAVRAPSAGGQRATQANADYDQDLDASAAPADPWEGFNRQAFKFNRGLDRYVTGPIGRGYMKITPKAVRHRVASVVNNLGEPGTAINDLAQGRPRAAGVTTSRFLINSTVGGLGLFDVGAKVGLEGHEADFGQTLGRYGAKSGRYVVLPLLGPTTVRDGAGRLVDTMTDPVALATAGGAKSFGMIRGGVTALDARANSDGFLRALDEAADPYAMMRSAYLQNRADMVRQARGGVQVLPDFDAARIEP</sequence>
<evidence type="ECO:0000256" key="3">
    <source>
        <dbReference type="SAM" id="SignalP"/>
    </source>
</evidence>
<dbReference type="PANTHER" id="PTHR30035">
    <property type="entry name" value="LIPOPROTEIN VACJ-RELATED"/>
    <property type="match status" value="1"/>
</dbReference>
<dbReference type="InterPro" id="IPR007428">
    <property type="entry name" value="MlaA"/>
</dbReference>
<name>A0A2T9JEJ2_9CAUL</name>
<dbReference type="RefSeq" id="WP_109455303.1">
    <property type="nucleotide sequence ID" value="NZ_QDKQ01000077.1"/>
</dbReference>
<dbReference type="GO" id="GO:0120010">
    <property type="term" value="P:intermembrane phospholipid transfer"/>
    <property type="evidence" value="ECO:0007669"/>
    <property type="project" value="TreeGrafter"/>
</dbReference>
<dbReference type="AlphaFoldDB" id="A0A2T9JEJ2"/>
<gene>
    <name evidence="4" type="ORF">DDF67_24230</name>
</gene>
<dbReference type="Pfam" id="PF04333">
    <property type="entry name" value="MlaA"/>
    <property type="match status" value="1"/>
</dbReference>
<comment type="caution">
    <text evidence="4">The sequence shown here is derived from an EMBL/GenBank/DDBJ whole genome shotgun (WGS) entry which is preliminary data.</text>
</comment>
<keyword evidence="5" id="KW-1185">Reference proteome</keyword>
<comment type="similarity">
    <text evidence="1">Belongs to the MlaA family.</text>
</comment>
<organism evidence="4 5">
    <name type="scientific">Caulobacter endophyticus</name>
    <dbReference type="NCBI Taxonomy" id="2172652"/>
    <lineage>
        <taxon>Bacteria</taxon>
        <taxon>Pseudomonadati</taxon>
        <taxon>Pseudomonadota</taxon>
        <taxon>Alphaproteobacteria</taxon>
        <taxon>Caulobacterales</taxon>
        <taxon>Caulobacteraceae</taxon>
        <taxon>Caulobacter</taxon>
    </lineage>
</organism>
<feature type="chain" id="PRO_5015403084" description="Phospholipid-binding lipoprotein MlaA" evidence="3">
    <location>
        <begin position="28"/>
        <end position="283"/>
    </location>
</feature>